<evidence type="ECO:0000313" key="3">
    <source>
        <dbReference type="WBParaSite" id="HPLM_0000825001-mRNA-1"/>
    </source>
</evidence>
<dbReference type="EMBL" id="UZAF01016816">
    <property type="protein sequence ID" value="VDO34276.1"/>
    <property type="molecule type" value="Genomic_DNA"/>
</dbReference>
<keyword evidence="2" id="KW-1185">Reference proteome</keyword>
<evidence type="ECO:0000313" key="1">
    <source>
        <dbReference type="EMBL" id="VDO34276.1"/>
    </source>
</evidence>
<dbReference type="WBParaSite" id="HPLM_0000825001-mRNA-1">
    <property type="protein sequence ID" value="HPLM_0000825001-mRNA-1"/>
    <property type="gene ID" value="HPLM_0000825001"/>
</dbReference>
<accession>A0A0N4WCK4</accession>
<evidence type="ECO:0000313" key="2">
    <source>
        <dbReference type="Proteomes" id="UP000268014"/>
    </source>
</evidence>
<dbReference type="Proteomes" id="UP000268014">
    <property type="component" value="Unassembled WGS sequence"/>
</dbReference>
<organism evidence="3">
    <name type="scientific">Haemonchus placei</name>
    <name type="common">Barber's pole worm</name>
    <dbReference type="NCBI Taxonomy" id="6290"/>
    <lineage>
        <taxon>Eukaryota</taxon>
        <taxon>Metazoa</taxon>
        <taxon>Ecdysozoa</taxon>
        <taxon>Nematoda</taxon>
        <taxon>Chromadorea</taxon>
        <taxon>Rhabditida</taxon>
        <taxon>Rhabditina</taxon>
        <taxon>Rhabditomorpha</taxon>
        <taxon>Strongyloidea</taxon>
        <taxon>Trichostrongylidae</taxon>
        <taxon>Haemonchus</taxon>
    </lineage>
</organism>
<sequence length="53" mass="5760">ICYSALRAFFAISSSQCCPSNVVKRNSFTVGESMQCGMIPENTNIFNVPILVA</sequence>
<proteinExistence type="predicted"/>
<dbReference type="AlphaFoldDB" id="A0A0N4WCK4"/>
<reference evidence="3" key="1">
    <citation type="submission" date="2017-02" db="UniProtKB">
        <authorList>
            <consortium name="WormBaseParasite"/>
        </authorList>
    </citation>
    <scope>IDENTIFICATION</scope>
</reference>
<reference evidence="1 2" key="2">
    <citation type="submission" date="2018-11" db="EMBL/GenBank/DDBJ databases">
        <authorList>
            <consortium name="Pathogen Informatics"/>
        </authorList>
    </citation>
    <scope>NUCLEOTIDE SEQUENCE [LARGE SCALE GENOMIC DNA]</scope>
    <source>
        <strain evidence="1 2">MHpl1</strain>
    </source>
</reference>
<name>A0A0N4WCK4_HAEPC</name>
<protein>
    <submittedName>
        <fullName evidence="1 3">Uncharacterized protein</fullName>
    </submittedName>
</protein>
<gene>
    <name evidence="1" type="ORF">HPLM_LOCUS8242</name>
</gene>